<feature type="non-terminal residue" evidence="4">
    <location>
        <position position="121"/>
    </location>
</feature>
<feature type="domain" description="OB" evidence="3">
    <location>
        <begin position="28"/>
        <end position="107"/>
    </location>
</feature>
<protein>
    <recommendedName>
        <fullName evidence="3">OB domain-containing protein</fullName>
    </recommendedName>
</protein>
<dbReference type="SUPFAM" id="SSF50249">
    <property type="entry name" value="Nucleic acid-binding proteins"/>
    <property type="match status" value="1"/>
</dbReference>
<dbReference type="CDD" id="cd04318">
    <property type="entry name" value="EcAsnRS_like_N"/>
    <property type="match status" value="1"/>
</dbReference>
<sequence length="121" mass="13438">MARGIKMKKIKRHKVKEILQQNEERPEVRVQGWIRTRRDSKGGFSFLEINDGSCLNNLQVIADHNIDGFKSASGKLHTGCCAGVTGKLVQSPGKGQNVELQAFSVEVYGAADPEQYPLQKK</sequence>
<gene>
    <name evidence="4" type="ORF">METZ01_LOCUS335213</name>
</gene>
<evidence type="ECO:0000313" key="4">
    <source>
        <dbReference type="EMBL" id="SVC82359.1"/>
    </source>
</evidence>
<name>A0A382Q9X7_9ZZZZ</name>
<reference evidence="4" key="1">
    <citation type="submission" date="2018-05" db="EMBL/GenBank/DDBJ databases">
        <authorList>
            <person name="Lanie J.A."/>
            <person name="Ng W.-L."/>
            <person name="Kazmierczak K.M."/>
            <person name="Andrzejewski T.M."/>
            <person name="Davidsen T.M."/>
            <person name="Wayne K.J."/>
            <person name="Tettelin H."/>
            <person name="Glass J.I."/>
            <person name="Rusch D."/>
            <person name="Podicherti R."/>
            <person name="Tsui H.-C.T."/>
            <person name="Winkler M.E."/>
        </authorList>
    </citation>
    <scope>NUCLEOTIDE SEQUENCE</scope>
</reference>
<accession>A0A382Q9X7</accession>
<dbReference type="GO" id="GO:0003676">
    <property type="term" value="F:nucleic acid binding"/>
    <property type="evidence" value="ECO:0007669"/>
    <property type="project" value="InterPro"/>
</dbReference>
<dbReference type="GO" id="GO:0004812">
    <property type="term" value="F:aminoacyl-tRNA ligase activity"/>
    <property type="evidence" value="ECO:0007669"/>
    <property type="project" value="UniProtKB-KW"/>
</dbReference>
<keyword evidence="2" id="KW-0436">Ligase</keyword>
<dbReference type="EMBL" id="UINC01113020">
    <property type="protein sequence ID" value="SVC82359.1"/>
    <property type="molecule type" value="Genomic_DNA"/>
</dbReference>
<evidence type="ECO:0000256" key="2">
    <source>
        <dbReference type="ARBA" id="ARBA00023146"/>
    </source>
</evidence>
<dbReference type="AlphaFoldDB" id="A0A382Q9X7"/>
<evidence type="ECO:0000259" key="3">
    <source>
        <dbReference type="Pfam" id="PF01336"/>
    </source>
</evidence>
<dbReference type="PANTHER" id="PTHR22594:SF34">
    <property type="entry name" value="ASPARAGINE--TRNA LIGASE, MITOCHONDRIAL-RELATED"/>
    <property type="match status" value="1"/>
</dbReference>
<dbReference type="Pfam" id="PF01336">
    <property type="entry name" value="tRNA_anti-codon"/>
    <property type="match status" value="1"/>
</dbReference>
<evidence type="ECO:0000256" key="1">
    <source>
        <dbReference type="ARBA" id="ARBA00022917"/>
    </source>
</evidence>
<proteinExistence type="predicted"/>
<dbReference type="InterPro" id="IPR004365">
    <property type="entry name" value="NA-bd_OB_tRNA"/>
</dbReference>
<dbReference type="GO" id="GO:0005524">
    <property type="term" value="F:ATP binding"/>
    <property type="evidence" value="ECO:0007669"/>
    <property type="project" value="UniProtKB-KW"/>
</dbReference>
<keyword evidence="2" id="KW-0030">Aminoacyl-tRNA synthetase</keyword>
<organism evidence="4">
    <name type="scientific">marine metagenome</name>
    <dbReference type="NCBI Taxonomy" id="408172"/>
    <lineage>
        <taxon>unclassified sequences</taxon>
        <taxon>metagenomes</taxon>
        <taxon>ecological metagenomes</taxon>
    </lineage>
</organism>
<keyword evidence="1" id="KW-0648">Protein biosynthesis</keyword>
<dbReference type="PANTHER" id="PTHR22594">
    <property type="entry name" value="ASPARTYL/LYSYL-TRNA SYNTHETASE"/>
    <property type="match status" value="1"/>
</dbReference>
<dbReference type="GO" id="GO:0006421">
    <property type="term" value="P:asparaginyl-tRNA aminoacylation"/>
    <property type="evidence" value="ECO:0007669"/>
    <property type="project" value="TreeGrafter"/>
</dbReference>
<dbReference type="InterPro" id="IPR012340">
    <property type="entry name" value="NA-bd_OB-fold"/>
</dbReference>
<dbReference type="Gene3D" id="2.40.50.140">
    <property type="entry name" value="Nucleic acid-binding proteins"/>
    <property type="match status" value="1"/>
</dbReference>